<gene>
    <name evidence="1" type="ORF">MRB53_000356</name>
</gene>
<comment type="caution">
    <text evidence="1">The sequence shown here is derived from an EMBL/GenBank/DDBJ whole genome shotgun (WGS) entry which is preliminary data.</text>
</comment>
<protein>
    <submittedName>
        <fullName evidence="1">Uncharacterized protein</fullName>
    </submittedName>
</protein>
<reference evidence="1 2" key="1">
    <citation type="journal article" date="2022" name="Hortic Res">
        <title>A haplotype resolved chromosomal level avocado genome allows analysis of novel avocado genes.</title>
        <authorList>
            <person name="Nath O."/>
            <person name="Fletcher S.J."/>
            <person name="Hayward A."/>
            <person name="Shaw L.M."/>
            <person name="Masouleh A.K."/>
            <person name="Furtado A."/>
            <person name="Henry R.J."/>
            <person name="Mitter N."/>
        </authorList>
    </citation>
    <scope>NUCLEOTIDE SEQUENCE [LARGE SCALE GENOMIC DNA]</scope>
    <source>
        <strain evidence="2">cv. Hass</strain>
    </source>
</reference>
<organism evidence="1 2">
    <name type="scientific">Persea americana</name>
    <name type="common">Avocado</name>
    <dbReference type="NCBI Taxonomy" id="3435"/>
    <lineage>
        <taxon>Eukaryota</taxon>
        <taxon>Viridiplantae</taxon>
        <taxon>Streptophyta</taxon>
        <taxon>Embryophyta</taxon>
        <taxon>Tracheophyta</taxon>
        <taxon>Spermatophyta</taxon>
        <taxon>Magnoliopsida</taxon>
        <taxon>Magnoliidae</taxon>
        <taxon>Laurales</taxon>
        <taxon>Lauraceae</taxon>
        <taxon>Persea</taxon>
    </lineage>
</organism>
<proteinExistence type="predicted"/>
<sequence>MLTFNLLTIKGGKFPPQSNFTTAIIRDKLASATPNLFSFLLSPSEISFSLSIGSSVEVRSMANATACIERATSDKLISPDWATNMEICDIINIDPGQVKDAMKALKKRLGSKNPKIQLLALFVLETLSKNCGDNVHLQIIERNILLELVKIVKKKPDLNVREKILILIDTWQEAFGGAGGKYPQYYAAYNELKSAGVEFPPRAENDVPLFTPPQTQPITAPSDVSIYDIAAVEASLQSDASDLSLEEMQNIRGIVNVLMEMLSALDAHSPEGLKQEVIVDLVDQCQSYQKRVMLLMNSTTDEELLFQGLALNDELQCVLQKHDDMLNGVSTLGLQVSETSVASLVNVNNEDNESEDFSQLARRSSRESVEGQGKKATNAGYEQTHFSPLLPPPLSSSSKAYVNADTVDYLSGDVYRSEKPFEMPKTAPVSSPLNPNSRSRSPPIPTLSSPPHQSQSTPSPISTRKPNHIEPLPAVKSTDGLTSTPQEVQASVSLPPPPSKYSQRQQFFEQQQQALSGGDTHANGSRMSYEGLVERTHYLSLNQRDAYPSDAPGSSPPVKPSKQEDPLFKDLVDFAKAKPSSSAKPGSQRTY</sequence>
<dbReference type="EMBL" id="CM056809">
    <property type="protein sequence ID" value="KAJ8647333.1"/>
    <property type="molecule type" value="Genomic_DNA"/>
</dbReference>
<keyword evidence="2" id="KW-1185">Reference proteome</keyword>
<accession>A0ACC2MNW9</accession>
<name>A0ACC2MNW9_PERAE</name>
<evidence type="ECO:0000313" key="2">
    <source>
        <dbReference type="Proteomes" id="UP001234297"/>
    </source>
</evidence>
<evidence type="ECO:0000313" key="1">
    <source>
        <dbReference type="EMBL" id="KAJ8647333.1"/>
    </source>
</evidence>
<dbReference type="Proteomes" id="UP001234297">
    <property type="component" value="Chromosome 1"/>
</dbReference>